<comment type="caution">
    <text evidence="2">The sequence shown here is derived from an EMBL/GenBank/DDBJ whole genome shotgun (WGS) entry which is preliminary data.</text>
</comment>
<feature type="transmembrane region" description="Helical" evidence="1">
    <location>
        <begin position="225"/>
        <end position="244"/>
    </location>
</feature>
<feature type="transmembrane region" description="Helical" evidence="1">
    <location>
        <begin position="137"/>
        <end position="160"/>
    </location>
</feature>
<keyword evidence="1" id="KW-0812">Transmembrane</keyword>
<gene>
    <name evidence="2" type="ORF">QQ008_16175</name>
</gene>
<dbReference type="Proteomes" id="UP001172082">
    <property type="component" value="Unassembled WGS sequence"/>
</dbReference>
<reference evidence="2" key="1">
    <citation type="submission" date="2023-06" db="EMBL/GenBank/DDBJ databases">
        <title>Genomic of Parafulvivirga corallium.</title>
        <authorList>
            <person name="Wang G."/>
        </authorList>
    </citation>
    <scope>NUCLEOTIDE SEQUENCE</scope>
    <source>
        <strain evidence="2">BMA10</strain>
    </source>
</reference>
<evidence type="ECO:0000313" key="2">
    <source>
        <dbReference type="EMBL" id="MDN5202927.1"/>
    </source>
</evidence>
<keyword evidence="1" id="KW-0472">Membrane</keyword>
<sequence length="332" mass="38036">MQYRYISIFKKNNGRTAISILLKLTILIGIIYYFLTRFNNDEGLSHDITETLNFWLRDQSILIHLVLLILMCINWTIEAIKWKFLVRKNEIISVTQAIKGVLCGLCIGLITPWRIGDYAGRIWQLQNDTRKEMIGAVALNQFIQTMVTYIFGMVGLGWFIKNFYGFDTASALMIITIVLSLFLLLTGLLLKGRGSIVRFIHRVLGRGVGRMLHVISSYSRKDIHIVFALSAIRYLVFATQFLLVLKFFELALPIHILFAGITWVFLIKSVIPAINFLSDLGARGVSALIFFNFYHVDTAIVISATLVVWLINILIPALIGLFFTFRMRIFRK</sequence>
<keyword evidence="3" id="KW-1185">Reference proteome</keyword>
<feature type="transmembrane region" description="Helical" evidence="1">
    <location>
        <begin position="250"/>
        <end position="267"/>
    </location>
</feature>
<accession>A0ABT8KQA2</accession>
<protein>
    <submittedName>
        <fullName evidence="2">Lysylphosphatidylglycerol synthase domain-containing protein</fullName>
    </submittedName>
</protein>
<feature type="transmembrane region" description="Helical" evidence="1">
    <location>
        <begin position="172"/>
        <end position="190"/>
    </location>
</feature>
<dbReference type="EMBL" id="JAUJEA010000005">
    <property type="protein sequence ID" value="MDN5202927.1"/>
    <property type="molecule type" value="Genomic_DNA"/>
</dbReference>
<organism evidence="2 3">
    <name type="scientific">Splendidivirga corallicola</name>
    <dbReference type="NCBI Taxonomy" id="3051826"/>
    <lineage>
        <taxon>Bacteria</taxon>
        <taxon>Pseudomonadati</taxon>
        <taxon>Bacteroidota</taxon>
        <taxon>Cytophagia</taxon>
        <taxon>Cytophagales</taxon>
        <taxon>Splendidivirgaceae</taxon>
        <taxon>Splendidivirga</taxon>
    </lineage>
</organism>
<feature type="transmembrane region" description="Helical" evidence="1">
    <location>
        <begin position="300"/>
        <end position="325"/>
    </location>
</feature>
<evidence type="ECO:0000256" key="1">
    <source>
        <dbReference type="SAM" id="Phobius"/>
    </source>
</evidence>
<feature type="transmembrane region" description="Helical" evidence="1">
    <location>
        <begin position="16"/>
        <end position="35"/>
    </location>
</feature>
<name>A0ABT8KQA2_9BACT</name>
<feature type="transmembrane region" description="Helical" evidence="1">
    <location>
        <begin position="61"/>
        <end position="80"/>
    </location>
</feature>
<proteinExistence type="predicted"/>
<feature type="transmembrane region" description="Helical" evidence="1">
    <location>
        <begin position="274"/>
        <end position="294"/>
    </location>
</feature>
<dbReference type="RefSeq" id="WP_346752946.1">
    <property type="nucleotide sequence ID" value="NZ_JAUJEA010000005.1"/>
</dbReference>
<keyword evidence="1" id="KW-1133">Transmembrane helix</keyword>
<evidence type="ECO:0000313" key="3">
    <source>
        <dbReference type="Proteomes" id="UP001172082"/>
    </source>
</evidence>